<dbReference type="NCBIfam" id="TIGR00797">
    <property type="entry name" value="matE"/>
    <property type="match status" value="1"/>
</dbReference>
<evidence type="ECO:0000313" key="9">
    <source>
        <dbReference type="Proteomes" id="UP000003959"/>
    </source>
</evidence>
<feature type="transmembrane region" description="Helical" evidence="6">
    <location>
        <begin position="318"/>
        <end position="341"/>
    </location>
</feature>
<keyword evidence="5 6" id="KW-0472">Membrane</keyword>
<name>F4Y142_9CYAN</name>
<dbReference type="InterPro" id="IPR044644">
    <property type="entry name" value="DinF-like"/>
</dbReference>
<keyword evidence="4 6" id="KW-1133">Transmembrane helix</keyword>
<dbReference type="eggNOG" id="COG0534">
    <property type="taxonomic scope" value="Bacteria"/>
</dbReference>
<dbReference type="GO" id="GO:0015297">
    <property type="term" value="F:antiporter activity"/>
    <property type="evidence" value="ECO:0007669"/>
    <property type="project" value="InterPro"/>
</dbReference>
<reference evidence="7 9" key="1">
    <citation type="journal article" date="2011" name="Proc. Natl. Acad. Sci. U.S.A.">
        <title>Genomic insights into the physiology and ecology of the marine filamentous cyanobacterium Lyngbya majuscula.</title>
        <authorList>
            <person name="Jones A.C."/>
            <person name="Monroe E.A."/>
            <person name="Podell S."/>
            <person name="Hess W.R."/>
            <person name="Klages S."/>
            <person name="Esquenazi E."/>
            <person name="Niessen S."/>
            <person name="Hoover H."/>
            <person name="Rothmann M."/>
            <person name="Lasken R.S."/>
            <person name="Yates J.R.III."/>
            <person name="Reinhardt R."/>
            <person name="Kube M."/>
            <person name="Burkart M.D."/>
            <person name="Allen E.E."/>
            <person name="Dorrestein P.C."/>
            <person name="Gerwick W.H."/>
            <person name="Gerwick L."/>
        </authorList>
    </citation>
    <scope>NUCLEOTIDE SEQUENCE [LARGE SCALE GENOMIC DNA]</scope>
    <source>
        <strain evidence="7 9">3L</strain>
    </source>
</reference>
<feature type="transmembrane region" description="Helical" evidence="6">
    <location>
        <begin position="241"/>
        <end position="262"/>
    </location>
</feature>
<dbReference type="RefSeq" id="WP_008189625.1">
    <property type="nucleotide sequence ID" value="NZ_GL890969.1"/>
</dbReference>
<dbReference type="OrthoDB" id="9776324at2"/>
<proteinExistence type="inferred from homology"/>
<evidence type="ECO:0000256" key="2">
    <source>
        <dbReference type="ARBA" id="ARBA00010199"/>
    </source>
</evidence>
<feature type="transmembrane region" description="Helical" evidence="6">
    <location>
        <begin position="393"/>
        <end position="412"/>
    </location>
</feature>
<evidence type="ECO:0000256" key="4">
    <source>
        <dbReference type="ARBA" id="ARBA00022989"/>
    </source>
</evidence>
<feature type="transmembrane region" description="Helical" evidence="6">
    <location>
        <begin position="137"/>
        <end position="161"/>
    </location>
</feature>
<evidence type="ECO:0000313" key="7">
    <source>
        <dbReference type="EMBL" id="AEE88216.1"/>
    </source>
</evidence>
<feature type="transmembrane region" description="Helical" evidence="6">
    <location>
        <begin position="20"/>
        <end position="42"/>
    </location>
</feature>
<feature type="transmembrane region" description="Helical" evidence="6">
    <location>
        <begin position="168"/>
        <end position="187"/>
    </location>
</feature>
<evidence type="ECO:0000313" key="8">
    <source>
        <dbReference type="EMBL" id="EGJ29553.1"/>
    </source>
</evidence>
<gene>
    <name evidence="8" type="ORF">LYNGBM3L_63360</name>
</gene>
<comment type="subcellular location">
    <subcellularLocation>
        <location evidence="1">Membrane</location>
        <topology evidence="1">Multi-pass membrane protein</topology>
    </subcellularLocation>
</comment>
<dbReference type="GO" id="GO:0005886">
    <property type="term" value="C:plasma membrane"/>
    <property type="evidence" value="ECO:0007669"/>
    <property type="project" value="TreeGrafter"/>
</dbReference>
<dbReference type="AlphaFoldDB" id="F4Y142"/>
<dbReference type="EMBL" id="GL890969">
    <property type="protein sequence ID" value="EGJ29553.1"/>
    <property type="molecule type" value="Genomic_DNA"/>
</dbReference>
<dbReference type="PANTHER" id="PTHR42893:SF46">
    <property type="entry name" value="PROTEIN DETOXIFICATION 44, CHLOROPLASTIC"/>
    <property type="match status" value="1"/>
</dbReference>
<feature type="transmembrane region" description="Helical" evidence="6">
    <location>
        <begin position="282"/>
        <end position="306"/>
    </location>
</feature>
<dbReference type="Proteomes" id="UP000003959">
    <property type="component" value="Unassembled WGS sequence"/>
</dbReference>
<feature type="transmembrane region" description="Helical" evidence="6">
    <location>
        <begin position="361"/>
        <end position="381"/>
    </location>
</feature>
<evidence type="ECO:0000256" key="3">
    <source>
        <dbReference type="ARBA" id="ARBA00022692"/>
    </source>
</evidence>
<organism evidence="8 9">
    <name type="scientific">Moorena producens 3L</name>
    <dbReference type="NCBI Taxonomy" id="489825"/>
    <lineage>
        <taxon>Bacteria</taxon>
        <taxon>Bacillati</taxon>
        <taxon>Cyanobacteriota</taxon>
        <taxon>Cyanophyceae</taxon>
        <taxon>Coleofasciculales</taxon>
        <taxon>Coleofasciculaceae</taxon>
        <taxon>Moorena</taxon>
    </lineage>
</organism>
<comment type="similarity">
    <text evidence="2">Belongs to the multi antimicrobial extrusion (MATE) (TC 2.A.66.1) family.</text>
</comment>
<evidence type="ECO:0000256" key="5">
    <source>
        <dbReference type="ARBA" id="ARBA00023136"/>
    </source>
</evidence>
<sequence length="461" mass="50621">MTITSSVHNSENFVFRFLRLSLISTLANMTVPLAGLIDAIFLGHIDNIKMLAGVTLATIIFDYLYRILQSLRDSTSAITAHALGSSRQQEEILLAILQGGFVALVVGLVILLLQYPLQILGFAILNGTPDIETQGMIYFQARIWGAPAVLLIYVLTGWYLGQKQQRTVLIMSLVGVASNAMLDYGMIVRLGWGAFGAGIATALSQYIALSVALVGVCLQIKWSKLQQVSSLVLRWKALKKILALSGNITVRFLVLISAYAIFTNFSATQGNLTLSSNGLLLQWILVGAFAIHGIRLTSQTFIGSFASKGADELVLKSLYLSMLTSIPIVFGFAVLPLFFPVKMFRLLTNHTELYPIMQETLIWLFPFLLALASASMLEGYFIGLKRGVTLRNAALAAFIVMYLPISITARYLENVNLLWASLVVYMAGTAIYLARCVLAERVFEQTVDTPPDESRSILTKV</sequence>
<dbReference type="PANTHER" id="PTHR42893">
    <property type="entry name" value="PROTEIN DETOXIFICATION 44, CHLOROPLASTIC-RELATED"/>
    <property type="match status" value="1"/>
</dbReference>
<evidence type="ECO:0000256" key="1">
    <source>
        <dbReference type="ARBA" id="ARBA00004141"/>
    </source>
</evidence>
<feature type="transmembrane region" description="Helical" evidence="6">
    <location>
        <begin position="193"/>
        <end position="220"/>
    </location>
</feature>
<protein>
    <submittedName>
        <fullName evidence="8">Putative efflux protein, MATE family</fullName>
    </submittedName>
</protein>
<keyword evidence="9" id="KW-1185">Reference proteome</keyword>
<dbReference type="Pfam" id="PF01554">
    <property type="entry name" value="MatE"/>
    <property type="match status" value="1"/>
</dbReference>
<feature type="transmembrane region" description="Helical" evidence="6">
    <location>
        <begin position="418"/>
        <end position="438"/>
    </location>
</feature>
<feature type="transmembrane region" description="Helical" evidence="6">
    <location>
        <begin position="48"/>
        <end position="65"/>
    </location>
</feature>
<evidence type="ECO:0000256" key="6">
    <source>
        <dbReference type="SAM" id="Phobius"/>
    </source>
</evidence>
<dbReference type="EMBL" id="HQ696495">
    <property type="protein sequence ID" value="AEE88216.1"/>
    <property type="molecule type" value="Genomic_DNA"/>
</dbReference>
<reference evidence="8" key="2">
    <citation type="journal article" date="2011" name="Proc. Natl. Acad. Sci. U.S.A.">
        <title>Genomic insights into the physiology and ecology of the marine filamentous cyanobacterium Lyngbya majuscula.</title>
        <authorList>
            <person name="Jones A.C."/>
            <person name="Monroe E.A."/>
            <person name="Podell S."/>
            <person name="Hess W.R."/>
            <person name="Klages S."/>
            <person name="Esquenazi E."/>
            <person name="Niessen S."/>
            <person name="Hoover H."/>
            <person name="Rothmann M."/>
            <person name="Lasken R.S."/>
            <person name="Yates J.R.III."/>
            <person name="Reinhardt R."/>
            <person name="Kube M."/>
            <person name="Burkart M.D."/>
            <person name="Allen E.E."/>
            <person name="Dorrestein P.C."/>
            <person name="Gerwick W.H."/>
            <person name="Gerwick L."/>
        </authorList>
    </citation>
    <scope>NUCLEOTIDE SEQUENCE</scope>
    <source>
        <strain evidence="8">3L</strain>
    </source>
</reference>
<feature type="transmembrane region" description="Helical" evidence="6">
    <location>
        <begin position="92"/>
        <end position="117"/>
    </location>
</feature>
<dbReference type="InterPro" id="IPR002528">
    <property type="entry name" value="MATE_fam"/>
</dbReference>
<accession>F4Y142</accession>
<dbReference type="GO" id="GO:0042910">
    <property type="term" value="F:xenobiotic transmembrane transporter activity"/>
    <property type="evidence" value="ECO:0007669"/>
    <property type="project" value="InterPro"/>
</dbReference>
<dbReference type="HOGENOM" id="CLU_012893_16_0_3"/>
<keyword evidence="3 6" id="KW-0812">Transmembrane</keyword>